<protein>
    <submittedName>
        <fullName evidence="1">Uncharacterized protein</fullName>
    </submittedName>
</protein>
<name>A0A0E9SAB4_ANGAN</name>
<accession>A0A0E9SAB4</accession>
<dbReference type="EMBL" id="GBXM01071129">
    <property type="protein sequence ID" value="JAH37448.1"/>
    <property type="molecule type" value="Transcribed_RNA"/>
</dbReference>
<reference evidence="1" key="2">
    <citation type="journal article" date="2015" name="Fish Shellfish Immunol.">
        <title>Early steps in the European eel (Anguilla anguilla)-Vibrio vulnificus interaction in the gills: Role of the RtxA13 toxin.</title>
        <authorList>
            <person name="Callol A."/>
            <person name="Pajuelo D."/>
            <person name="Ebbesson L."/>
            <person name="Teles M."/>
            <person name="MacKenzie S."/>
            <person name="Amaro C."/>
        </authorList>
    </citation>
    <scope>NUCLEOTIDE SEQUENCE</scope>
</reference>
<sequence>MPWNDFVRMLASLWLCLHKMRRNPKHPALLRPFVSSYLDWTI</sequence>
<organism evidence="1">
    <name type="scientific">Anguilla anguilla</name>
    <name type="common">European freshwater eel</name>
    <name type="synonym">Muraena anguilla</name>
    <dbReference type="NCBI Taxonomy" id="7936"/>
    <lineage>
        <taxon>Eukaryota</taxon>
        <taxon>Metazoa</taxon>
        <taxon>Chordata</taxon>
        <taxon>Craniata</taxon>
        <taxon>Vertebrata</taxon>
        <taxon>Euteleostomi</taxon>
        <taxon>Actinopterygii</taxon>
        <taxon>Neopterygii</taxon>
        <taxon>Teleostei</taxon>
        <taxon>Anguilliformes</taxon>
        <taxon>Anguillidae</taxon>
        <taxon>Anguilla</taxon>
    </lineage>
</organism>
<evidence type="ECO:0000313" key="1">
    <source>
        <dbReference type="EMBL" id="JAH37448.1"/>
    </source>
</evidence>
<dbReference type="AlphaFoldDB" id="A0A0E9SAB4"/>
<reference evidence="1" key="1">
    <citation type="submission" date="2014-11" db="EMBL/GenBank/DDBJ databases">
        <authorList>
            <person name="Amaro Gonzalez C."/>
        </authorList>
    </citation>
    <scope>NUCLEOTIDE SEQUENCE</scope>
</reference>
<proteinExistence type="predicted"/>